<dbReference type="AlphaFoldDB" id="A0AAJ0MVM7"/>
<sequence length="188" mass="21142">MTNRDPSQNGNDANALPFPSPRQGWDEDPIATYYLRALNREIRTLKSDYDLACSCHTYVKMAVLTLRSYLQEWEGLMGEIMGCSDSETEGELASSEGVGYERPKKLDKYREGLELLDTPDQDIPPDKQHSVPSTFWAARTYRTYSLLHLSLAETMLHLMSPGSRVARVVVEWLLVGVLSVLPSPSGPY</sequence>
<dbReference type="RefSeq" id="XP_062697083.1">
    <property type="nucleotide sequence ID" value="XM_062832984.1"/>
</dbReference>
<dbReference type="GeneID" id="87870606"/>
<name>A0AAJ0MVM7_9PEZI</name>
<keyword evidence="3" id="KW-1185">Reference proteome</keyword>
<protein>
    <submittedName>
        <fullName evidence="2">Uncharacterized protein</fullName>
    </submittedName>
</protein>
<feature type="region of interest" description="Disordered" evidence="1">
    <location>
        <begin position="1"/>
        <end position="23"/>
    </location>
</feature>
<accession>A0AAJ0MVM7</accession>
<feature type="compositionally biased region" description="Polar residues" evidence="1">
    <location>
        <begin position="1"/>
        <end position="12"/>
    </location>
</feature>
<evidence type="ECO:0000313" key="3">
    <source>
        <dbReference type="Proteomes" id="UP001285908"/>
    </source>
</evidence>
<organism evidence="2 3">
    <name type="scientific">Neurospora hispaniola</name>
    <dbReference type="NCBI Taxonomy" id="588809"/>
    <lineage>
        <taxon>Eukaryota</taxon>
        <taxon>Fungi</taxon>
        <taxon>Dikarya</taxon>
        <taxon>Ascomycota</taxon>
        <taxon>Pezizomycotina</taxon>
        <taxon>Sordariomycetes</taxon>
        <taxon>Sordariomycetidae</taxon>
        <taxon>Sordariales</taxon>
        <taxon>Sordariaceae</taxon>
        <taxon>Neurospora</taxon>
    </lineage>
</organism>
<dbReference type="EMBL" id="JAULSX010000001">
    <property type="protein sequence ID" value="KAK3499450.1"/>
    <property type="molecule type" value="Genomic_DNA"/>
</dbReference>
<evidence type="ECO:0000256" key="1">
    <source>
        <dbReference type="SAM" id="MobiDB-lite"/>
    </source>
</evidence>
<proteinExistence type="predicted"/>
<reference evidence="2 3" key="1">
    <citation type="journal article" date="2023" name="Mol. Phylogenet. Evol.">
        <title>Genome-scale phylogeny and comparative genomics of the fungal order Sordariales.</title>
        <authorList>
            <person name="Hensen N."/>
            <person name="Bonometti L."/>
            <person name="Westerberg I."/>
            <person name="Brannstrom I.O."/>
            <person name="Guillou S."/>
            <person name="Cros-Aarteil S."/>
            <person name="Calhoun S."/>
            <person name="Haridas S."/>
            <person name="Kuo A."/>
            <person name="Mondo S."/>
            <person name="Pangilinan J."/>
            <person name="Riley R."/>
            <person name="LaButti K."/>
            <person name="Andreopoulos B."/>
            <person name="Lipzen A."/>
            <person name="Chen C."/>
            <person name="Yan M."/>
            <person name="Daum C."/>
            <person name="Ng V."/>
            <person name="Clum A."/>
            <person name="Steindorff A."/>
            <person name="Ohm R.A."/>
            <person name="Martin F."/>
            <person name="Silar P."/>
            <person name="Natvig D.O."/>
            <person name="Lalanne C."/>
            <person name="Gautier V."/>
            <person name="Ament-Velasquez S.L."/>
            <person name="Kruys A."/>
            <person name="Hutchinson M.I."/>
            <person name="Powell A.J."/>
            <person name="Barry K."/>
            <person name="Miller A.N."/>
            <person name="Grigoriev I.V."/>
            <person name="Debuchy R."/>
            <person name="Gladieux P."/>
            <person name="Hiltunen Thoren M."/>
            <person name="Johannesson H."/>
        </authorList>
    </citation>
    <scope>NUCLEOTIDE SEQUENCE [LARGE SCALE GENOMIC DNA]</scope>
    <source>
        <strain evidence="2 3">FGSC 10403</strain>
    </source>
</reference>
<gene>
    <name evidence="2" type="ORF">B0T23DRAFT_17550</name>
</gene>
<dbReference type="Proteomes" id="UP001285908">
    <property type="component" value="Unassembled WGS sequence"/>
</dbReference>
<evidence type="ECO:0000313" key="2">
    <source>
        <dbReference type="EMBL" id="KAK3499450.1"/>
    </source>
</evidence>
<comment type="caution">
    <text evidence="2">The sequence shown here is derived from an EMBL/GenBank/DDBJ whole genome shotgun (WGS) entry which is preliminary data.</text>
</comment>